<sequence length="87" mass="10401">MRLFGQLRKIFIQYSIIDGTNRVKHVACTQCAQQTVLRDRFKHDDICENALGAEVTWRQWRRPLVTTSNNHDKLKNRLGMWYRVLIK</sequence>
<protein>
    <submittedName>
        <fullName evidence="1">Uncharacterized protein</fullName>
    </submittedName>
</protein>
<evidence type="ECO:0000313" key="1">
    <source>
        <dbReference type="EMBL" id="KAK0170309.1"/>
    </source>
</evidence>
<reference evidence="1" key="1">
    <citation type="journal article" date="2023" name="bioRxiv">
        <title>Scaffold-level genome assemblies of two parasitoid biocontrol wasps reveal the parthenogenesis mechanism and an associated novel virus.</title>
        <authorList>
            <person name="Inwood S."/>
            <person name="Skelly J."/>
            <person name="Guhlin J."/>
            <person name="Harrop T."/>
            <person name="Goldson S."/>
            <person name="Dearden P."/>
        </authorList>
    </citation>
    <scope>NUCLEOTIDE SEQUENCE</scope>
    <source>
        <strain evidence="1">Irish</strain>
        <tissue evidence="1">Whole body</tissue>
    </source>
</reference>
<proteinExistence type="predicted"/>
<keyword evidence="2" id="KW-1185">Reference proteome</keyword>
<accession>A0AA39FIQ3</accession>
<dbReference type="AlphaFoldDB" id="A0AA39FIQ3"/>
<gene>
    <name evidence="1" type="ORF">PV328_010887</name>
</gene>
<comment type="caution">
    <text evidence="1">The sequence shown here is derived from an EMBL/GenBank/DDBJ whole genome shotgun (WGS) entry which is preliminary data.</text>
</comment>
<reference evidence="1" key="2">
    <citation type="submission" date="2023-03" db="EMBL/GenBank/DDBJ databases">
        <authorList>
            <person name="Inwood S.N."/>
            <person name="Skelly J.G."/>
            <person name="Guhlin J."/>
            <person name="Harrop T.W.R."/>
            <person name="Goldson S.G."/>
            <person name="Dearden P.K."/>
        </authorList>
    </citation>
    <scope>NUCLEOTIDE SEQUENCE</scope>
    <source>
        <strain evidence="1">Irish</strain>
        <tissue evidence="1">Whole body</tissue>
    </source>
</reference>
<organism evidence="1 2">
    <name type="scientific">Microctonus aethiopoides</name>
    <dbReference type="NCBI Taxonomy" id="144406"/>
    <lineage>
        <taxon>Eukaryota</taxon>
        <taxon>Metazoa</taxon>
        <taxon>Ecdysozoa</taxon>
        <taxon>Arthropoda</taxon>
        <taxon>Hexapoda</taxon>
        <taxon>Insecta</taxon>
        <taxon>Pterygota</taxon>
        <taxon>Neoptera</taxon>
        <taxon>Endopterygota</taxon>
        <taxon>Hymenoptera</taxon>
        <taxon>Apocrita</taxon>
        <taxon>Ichneumonoidea</taxon>
        <taxon>Braconidae</taxon>
        <taxon>Euphorinae</taxon>
        <taxon>Microctonus</taxon>
    </lineage>
</organism>
<dbReference type="Proteomes" id="UP001168990">
    <property type="component" value="Unassembled WGS sequence"/>
</dbReference>
<evidence type="ECO:0000313" key="2">
    <source>
        <dbReference type="Proteomes" id="UP001168990"/>
    </source>
</evidence>
<name>A0AA39FIQ3_9HYME</name>
<dbReference type="EMBL" id="JAQQBS010000004">
    <property type="protein sequence ID" value="KAK0170309.1"/>
    <property type="molecule type" value="Genomic_DNA"/>
</dbReference>